<gene>
    <name evidence="1" type="ORF">OVA965_LOCUS20490</name>
    <name evidence="2" type="ORF">TMI583_LOCUS20888</name>
</gene>
<dbReference type="EMBL" id="CAJNOK010010908">
    <property type="protein sequence ID" value="CAF1127603.1"/>
    <property type="molecule type" value="Genomic_DNA"/>
</dbReference>
<evidence type="ECO:0000313" key="2">
    <source>
        <dbReference type="EMBL" id="CAF3907381.1"/>
    </source>
</evidence>
<dbReference type="Proteomes" id="UP000682733">
    <property type="component" value="Unassembled WGS sequence"/>
</dbReference>
<dbReference type="Proteomes" id="UP000677228">
    <property type="component" value="Unassembled WGS sequence"/>
</dbReference>
<evidence type="ECO:0000313" key="3">
    <source>
        <dbReference type="Proteomes" id="UP000677228"/>
    </source>
</evidence>
<accession>A0A8S2EBI2</accession>
<dbReference type="EMBL" id="CAJOBA010020252">
    <property type="protein sequence ID" value="CAF3907381.1"/>
    <property type="molecule type" value="Genomic_DNA"/>
</dbReference>
<name>A0A8S2EBI2_9BILA</name>
<protein>
    <submittedName>
        <fullName evidence="1">Uncharacterized protein</fullName>
    </submittedName>
</protein>
<organism evidence="1 3">
    <name type="scientific">Didymodactylos carnosus</name>
    <dbReference type="NCBI Taxonomy" id="1234261"/>
    <lineage>
        <taxon>Eukaryota</taxon>
        <taxon>Metazoa</taxon>
        <taxon>Spiralia</taxon>
        <taxon>Gnathifera</taxon>
        <taxon>Rotifera</taxon>
        <taxon>Eurotatoria</taxon>
        <taxon>Bdelloidea</taxon>
        <taxon>Philodinida</taxon>
        <taxon>Philodinidae</taxon>
        <taxon>Didymodactylos</taxon>
    </lineage>
</organism>
<dbReference type="AlphaFoldDB" id="A0A8S2EBI2"/>
<evidence type="ECO:0000313" key="1">
    <source>
        <dbReference type="EMBL" id="CAF1127603.1"/>
    </source>
</evidence>
<comment type="caution">
    <text evidence="1">The sequence shown here is derived from an EMBL/GenBank/DDBJ whole genome shotgun (WGS) entry which is preliminary data.</text>
</comment>
<reference evidence="1" key="1">
    <citation type="submission" date="2021-02" db="EMBL/GenBank/DDBJ databases">
        <authorList>
            <person name="Nowell W R."/>
        </authorList>
    </citation>
    <scope>NUCLEOTIDE SEQUENCE</scope>
</reference>
<proteinExistence type="predicted"/>
<sequence>MTSPPIAIYDVDMHKYAYSSTGELGSKGLSPCVAVIIVFSNRTVMIEHRSESELCDKGDQFDATDLFLDIVDNVKAMEKQNLNIHYVFIIGGCHSRMRKRFQDWLILVRQNFLNENKGDSNPLNYPLLQLYRAMKVLNVSWSIEHKHEYNLNEQFIDALIAHEKSGSFHFFVRQYVHLVDNITKQKTAICCGYLRYKLFDDNDANVQQGSLSLAGAEFYVDNDIAEQHKQGAVPIKTDAIDFINSINNMFNRMVKSPQKDVVIKDFE</sequence>